<evidence type="ECO:0000259" key="2">
    <source>
        <dbReference type="Pfam" id="PF26572"/>
    </source>
</evidence>
<dbReference type="Pfam" id="PF26035">
    <property type="entry name" value="DUF8010"/>
    <property type="match status" value="1"/>
</dbReference>
<comment type="caution">
    <text evidence="3">The sequence shown here is derived from an EMBL/GenBank/DDBJ whole genome shotgun (WGS) entry which is preliminary data.</text>
</comment>
<evidence type="ECO:0000313" key="3">
    <source>
        <dbReference type="EMBL" id="GAB18139.1"/>
    </source>
</evidence>
<dbReference type="AlphaFoldDB" id="H0QZ88"/>
<dbReference type="eggNOG" id="ENOG5032UNB">
    <property type="taxonomic scope" value="Bacteria"/>
</dbReference>
<name>H0QZ88_9ACTN</name>
<evidence type="ECO:0000313" key="4">
    <source>
        <dbReference type="Proteomes" id="UP000035034"/>
    </source>
</evidence>
<keyword evidence="4" id="KW-1185">Reference proteome</keyword>
<dbReference type="EMBL" id="BAEH01000046">
    <property type="protein sequence ID" value="GAB18139.1"/>
    <property type="molecule type" value="Genomic_DNA"/>
</dbReference>
<feature type="domain" description="DUF8185" evidence="2">
    <location>
        <begin position="108"/>
        <end position="233"/>
    </location>
</feature>
<gene>
    <name evidence="3" type="ORF">GOEFS_046_00950</name>
</gene>
<dbReference type="InterPro" id="IPR058498">
    <property type="entry name" value="DUF8185"/>
</dbReference>
<protein>
    <submittedName>
        <fullName evidence="3">Uncharacterized protein</fullName>
    </submittedName>
</protein>
<feature type="domain" description="DUF8010" evidence="1">
    <location>
        <begin position="17"/>
        <end position="105"/>
    </location>
</feature>
<dbReference type="Pfam" id="PF26572">
    <property type="entry name" value="DUF8185"/>
    <property type="match status" value="1"/>
</dbReference>
<evidence type="ECO:0000259" key="1">
    <source>
        <dbReference type="Pfam" id="PF26035"/>
    </source>
</evidence>
<dbReference type="Proteomes" id="UP000035034">
    <property type="component" value="Unassembled WGS sequence"/>
</dbReference>
<dbReference type="STRING" id="1077974.GOEFS_046_00950"/>
<reference evidence="3 4" key="1">
    <citation type="submission" date="2011-12" db="EMBL/GenBank/DDBJ databases">
        <title>Whole genome shotgun sequence of Gordonia effusa NBRC 100432.</title>
        <authorList>
            <person name="Yoshida I."/>
            <person name="Takarada H."/>
            <person name="Hosoyama A."/>
            <person name="Tsuchikane K."/>
            <person name="Katsumata H."/>
            <person name="Yamazaki S."/>
            <person name="Fujita N."/>
        </authorList>
    </citation>
    <scope>NUCLEOTIDE SEQUENCE [LARGE SCALE GENOMIC DNA]</scope>
    <source>
        <strain evidence="3 4">NBRC 100432</strain>
    </source>
</reference>
<organism evidence="3 4">
    <name type="scientific">Gordonia effusa NBRC 100432</name>
    <dbReference type="NCBI Taxonomy" id="1077974"/>
    <lineage>
        <taxon>Bacteria</taxon>
        <taxon>Bacillati</taxon>
        <taxon>Actinomycetota</taxon>
        <taxon>Actinomycetes</taxon>
        <taxon>Mycobacteriales</taxon>
        <taxon>Gordoniaceae</taxon>
        <taxon>Gordonia</taxon>
    </lineage>
</organism>
<proteinExistence type="predicted"/>
<accession>H0QZ88</accession>
<sequence length="240" mass="25979">MMSELSDPRPERFIEINADERVDAAAFLARALRQDEAAVVRLKGRTDGRIGLWVTTGFEVLATRSVVGSIRPDDLICDAATLRRDLESAAALINPGFSMDSAWRGALPATVGFAQVDDVPVRTVVELSRRGAVLARTEGSAHGPATGLLDQVVLEVSPGVGVDAPNSKSVGVQLRSLFALTAMGFVRDRDNREITDNSSLDSIAENEPVRVRASATWVRLDARFGSVYQRRADQFSVMVL</sequence>
<dbReference type="InterPro" id="IPR058323">
    <property type="entry name" value="DUF8010"/>
</dbReference>